<accession>A0A517RJZ0</accession>
<keyword evidence="3" id="KW-1185">Reference proteome</keyword>
<sequence length="106" mass="10870" precursor="true">MKAIPAILLLFVMTCVGCGGGDAGSEDTAAETNNITSTADMKSALESIAQTGEMGSAAMGFRETLEGLKQSDATKADKLLSDLDKLEAASSPAATKKIAKQMADQL</sequence>
<name>A0A517RJZ0_9PLAN</name>
<keyword evidence="1" id="KW-0732">Signal</keyword>
<protein>
    <submittedName>
        <fullName evidence="2">Uncharacterized protein</fullName>
    </submittedName>
</protein>
<evidence type="ECO:0000313" key="2">
    <source>
        <dbReference type="EMBL" id="QDT44193.1"/>
    </source>
</evidence>
<feature type="signal peptide" evidence="1">
    <location>
        <begin position="1"/>
        <end position="18"/>
    </location>
</feature>
<organism evidence="2 3">
    <name type="scientific">Gimesia alba</name>
    <dbReference type="NCBI Taxonomy" id="2527973"/>
    <lineage>
        <taxon>Bacteria</taxon>
        <taxon>Pseudomonadati</taxon>
        <taxon>Planctomycetota</taxon>
        <taxon>Planctomycetia</taxon>
        <taxon>Planctomycetales</taxon>
        <taxon>Planctomycetaceae</taxon>
        <taxon>Gimesia</taxon>
    </lineage>
</organism>
<evidence type="ECO:0000256" key="1">
    <source>
        <dbReference type="SAM" id="SignalP"/>
    </source>
</evidence>
<dbReference type="Proteomes" id="UP000317171">
    <property type="component" value="Chromosome"/>
</dbReference>
<dbReference type="RefSeq" id="WP_145219442.1">
    <property type="nucleotide sequence ID" value="NZ_CP036269.1"/>
</dbReference>
<gene>
    <name evidence="2" type="ORF">Pan241w_43010</name>
</gene>
<evidence type="ECO:0000313" key="3">
    <source>
        <dbReference type="Proteomes" id="UP000317171"/>
    </source>
</evidence>
<reference evidence="2 3" key="1">
    <citation type="submission" date="2019-02" db="EMBL/GenBank/DDBJ databases">
        <title>Deep-cultivation of Planctomycetes and their phenomic and genomic characterization uncovers novel biology.</title>
        <authorList>
            <person name="Wiegand S."/>
            <person name="Jogler M."/>
            <person name="Boedeker C."/>
            <person name="Pinto D."/>
            <person name="Vollmers J."/>
            <person name="Rivas-Marin E."/>
            <person name="Kohn T."/>
            <person name="Peeters S.H."/>
            <person name="Heuer A."/>
            <person name="Rast P."/>
            <person name="Oberbeckmann S."/>
            <person name="Bunk B."/>
            <person name="Jeske O."/>
            <person name="Meyerdierks A."/>
            <person name="Storesund J.E."/>
            <person name="Kallscheuer N."/>
            <person name="Luecker S."/>
            <person name="Lage O.M."/>
            <person name="Pohl T."/>
            <person name="Merkel B.J."/>
            <person name="Hornburger P."/>
            <person name="Mueller R.-W."/>
            <person name="Bruemmer F."/>
            <person name="Labrenz M."/>
            <person name="Spormann A.M."/>
            <person name="Op den Camp H."/>
            <person name="Overmann J."/>
            <person name="Amann R."/>
            <person name="Jetten M.S.M."/>
            <person name="Mascher T."/>
            <person name="Medema M.H."/>
            <person name="Devos D.P."/>
            <person name="Kaster A.-K."/>
            <person name="Ovreas L."/>
            <person name="Rohde M."/>
            <person name="Galperin M.Y."/>
            <person name="Jogler C."/>
        </authorList>
    </citation>
    <scope>NUCLEOTIDE SEQUENCE [LARGE SCALE GENOMIC DNA]</scope>
    <source>
        <strain evidence="2 3">Pan241w</strain>
    </source>
</reference>
<dbReference type="EMBL" id="CP036269">
    <property type="protein sequence ID" value="QDT44193.1"/>
    <property type="molecule type" value="Genomic_DNA"/>
</dbReference>
<dbReference type="AlphaFoldDB" id="A0A517RJZ0"/>
<dbReference type="OrthoDB" id="285124at2"/>
<dbReference type="KEGG" id="gaz:Pan241w_43010"/>
<proteinExistence type="predicted"/>
<feature type="chain" id="PRO_5021918161" evidence="1">
    <location>
        <begin position="19"/>
        <end position="106"/>
    </location>
</feature>